<dbReference type="Proteomes" id="UP001291623">
    <property type="component" value="Unassembled WGS sequence"/>
</dbReference>
<dbReference type="AlphaFoldDB" id="A0AAE1SJV1"/>
<dbReference type="EMBL" id="JAVYJV010000005">
    <property type="protein sequence ID" value="KAK4370984.1"/>
    <property type="molecule type" value="Genomic_DNA"/>
</dbReference>
<organism evidence="1 2">
    <name type="scientific">Anisodus tanguticus</name>
    <dbReference type="NCBI Taxonomy" id="243964"/>
    <lineage>
        <taxon>Eukaryota</taxon>
        <taxon>Viridiplantae</taxon>
        <taxon>Streptophyta</taxon>
        <taxon>Embryophyta</taxon>
        <taxon>Tracheophyta</taxon>
        <taxon>Spermatophyta</taxon>
        <taxon>Magnoliopsida</taxon>
        <taxon>eudicotyledons</taxon>
        <taxon>Gunneridae</taxon>
        <taxon>Pentapetalae</taxon>
        <taxon>asterids</taxon>
        <taxon>lamiids</taxon>
        <taxon>Solanales</taxon>
        <taxon>Solanaceae</taxon>
        <taxon>Solanoideae</taxon>
        <taxon>Hyoscyameae</taxon>
        <taxon>Anisodus</taxon>
    </lineage>
</organism>
<gene>
    <name evidence="1" type="ORF">RND71_010459</name>
</gene>
<protein>
    <submittedName>
        <fullName evidence="1">Uncharacterized protein</fullName>
    </submittedName>
</protein>
<name>A0AAE1SJV1_9SOLA</name>
<comment type="caution">
    <text evidence="1">The sequence shown here is derived from an EMBL/GenBank/DDBJ whole genome shotgun (WGS) entry which is preliminary data.</text>
</comment>
<accession>A0AAE1SJV1</accession>
<sequence length="94" mass="10668">MSDCRVNFEKGINNVEYHKKTKRITSISNVHPQLHWQYYSLVERSEEGSYKAADGRDLGNNIDLPNSKERASIAADRIKMWGGEPDAKGTDAEK</sequence>
<proteinExistence type="predicted"/>
<evidence type="ECO:0000313" key="1">
    <source>
        <dbReference type="EMBL" id="KAK4370984.1"/>
    </source>
</evidence>
<evidence type="ECO:0000313" key="2">
    <source>
        <dbReference type="Proteomes" id="UP001291623"/>
    </source>
</evidence>
<keyword evidence="2" id="KW-1185">Reference proteome</keyword>
<reference evidence="1" key="1">
    <citation type="submission" date="2023-12" db="EMBL/GenBank/DDBJ databases">
        <title>Genome assembly of Anisodus tanguticus.</title>
        <authorList>
            <person name="Wang Y.-J."/>
        </authorList>
    </citation>
    <scope>NUCLEOTIDE SEQUENCE</scope>
    <source>
        <strain evidence="1">KB-2021</strain>
        <tissue evidence="1">Leaf</tissue>
    </source>
</reference>